<evidence type="ECO:0000313" key="4">
    <source>
        <dbReference type="Proteomes" id="UP001295684"/>
    </source>
</evidence>
<protein>
    <submittedName>
        <fullName evidence="3">Uncharacterized protein</fullName>
    </submittedName>
</protein>
<comment type="caution">
    <text evidence="3">The sequence shown here is derived from an EMBL/GenBank/DDBJ whole genome shotgun (WGS) entry which is preliminary data.</text>
</comment>
<dbReference type="Gene3D" id="2.20.110.10">
    <property type="entry name" value="Histone H3 K4-specific methyltransferase SET7/9 N-terminal domain"/>
    <property type="match status" value="4"/>
</dbReference>
<reference evidence="3" key="1">
    <citation type="submission" date="2023-07" db="EMBL/GenBank/DDBJ databases">
        <authorList>
            <consortium name="AG Swart"/>
            <person name="Singh M."/>
            <person name="Singh A."/>
            <person name="Seah K."/>
            <person name="Emmerich C."/>
        </authorList>
    </citation>
    <scope>NUCLEOTIDE SEQUENCE</scope>
    <source>
        <strain evidence="3">DP1</strain>
    </source>
</reference>
<dbReference type="InterPro" id="IPR003409">
    <property type="entry name" value="MORN"/>
</dbReference>
<dbReference type="SMART" id="SM00698">
    <property type="entry name" value="MORN"/>
    <property type="match status" value="11"/>
</dbReference>
<dbReference type="EMBL" id="CAMPGE010023323">
    <property type="protein sequence ID" value="CAI2381275.1"/>
    <property type="molecule type" value="Genomic_DNA"/>
</dbReference>
<feature type="region of interest" description="Disordered" evidence="2">
    <location>
        <begin position="162"/>
        <end position="182"/>
    </location>
</feature>
<dbReference type="PANTHER" id="PTHR43215:SF14">
    <property type="entry name" value="RADIAL SPOKE HEAD 1 HOMOLOG"/>
    <property type="match status" value="1"/>
</dbReference>
<organism evidence="3 4">
    <name type="scientific">Euplotes crassus</name>
    <dbReference type="NCBI Taxonomy" id="5936"/>
    <lineage>
        <taxon>Eukaryota</taxon>
        <taxon>Sar</taxon>
        <taxon>Alveolata</taxon>
        <taxon>Ciliophora</taxon>
        <taxon>Intramacronucleata</taxon>
        <taxon>Spirotrichea</taxon>
        <taxon>Hypotrichia</taxon>
        <taxon>Euplotida</taxon>
        <taxon>Euplotidae</taxon>
        <taxon>Moneuplotes</taxon>
    </lineage>
</organism>
<dbReference type="FunFam" id="2.20.110.10:FF:000002">
    <property type="entry name" value="Phosphatidylinositol 4-phosphate 5-kinase 8"/>
    <property type="match status" value="1"/>
</dbReference>
<proteinExistence type="predicted"/>
<keyword evidence="1" id="KW-0677">Repeat</keyword>
<feature type="compositionally biased region" description="Polar residues" evidence="2">
    <location>
        <begin position="844"/>
        <end position="854"/>
    </location>
</feature>
<feature type="compositionally biased region" description="Basic and acidic residues" evidence="2">
    <location>
        <begin position="800"/>
        <end position="820"/>
    </location>
</feature>
<feature type="compositionally biased region" description="Basic and acidic residues" evidence="2">
    <location>
        <begin position="579"/>
        <end position="591"/>
    </location>
</feature>
<accession>A0AAD2D695</accession>
<gene>
    <name evidence="3" type="ORF">ECRASSUSDP1_LOCUS22727</name>
</gene>
<feature type="compositionally biased region" description="Basic and acidic residues" evidence="2">
    <location>
        <begin position="858"/>
        <end position="894"/>
    </location>
</feature>
<dbReference type="Pfam" id="PF02493">
    <property type="entry name" value="MORN"/>
    <property type="match status" value="11"/>
</dbReference>
<feature type="compositionally biased region" description="Acidic residues" evidence="2">
    <location>
        <begin position="36"/>
        <end position="47"/>
    </location>
</feature>
<feature type="compositionally biased region" description="Basic and acidic residues" evidence="2">
    <location>
        <begin position="19"/>
        <end position="35"/>
    </location>
</feature>
<keyword evidence="4" id="KW-1185">Reference proteome</keyword>
<dbReference type="PANTHER" id="PTHR43215">
    <property type="entry name" value="RADIAL SPOKE HEAD 1 HOMOLOG"/>
    <property type="match status" value="1"/>
</dbReference>
<evidence type="ECO:0000256" key="2">
    <source>
        <dbReference type="SAM" id="MobiDB-lite"/>
    </source>
</evidence>
<feature type="region of interest" description="Disordered" evidence="2">
    <location>
        <begin position="1"/>
        <end position="99"/>
    </location>
</feature>
<evidence type="ECO:0000313" key="3">
    <source>
        <dbReference type="EMBL" id="CAI2381275.1"/>
    </source>
</evidence>
<evidence type="ECO:0000256" key="1">
    <source>
        <dbReference type="ARBA" id="ARBA00022737"/>
    </source>
</evidence>
<dbReference type="Proteomes" id="UP001295684">
    <property type="component" value="Unassembled WGS sequence"/>
</dbReference>
<dbReference type="SUPFAM" id="SSF82185">
    <property type="entry name" value="Histone H3 K4-specific methyltransferase SET7/9 N-terminal domain"/>
    <property type="match status" value="3"/>
</dbReference>
<feature type="compositionally biased region" description="Basic and acidic residues" evidence="2">
    <location>
        <begin position="167"/>
        <end position="182"/>
    </location>
</feature>
<feature type="region of interest" description="Disordered" evidence="2">
    <location>
        <begin position="549"/>
        <end position="594"/>
    </location>
</feature>
<name>A0AAD2D695_EUPCR</name>
<feature type="compositionally biased region" description="Basic residues" evidence="2">
    <location>
        <begin position="833"/>
        <end position="843"/>
    </location>
</feature>
<sequence length="931" mass="107921">MESEESKIQPQIENDGADEMERRDSQRIDHGKEDGDLYDSDDFEKDDDPQKADNGSISQFKDFEEEKSRGLNLPIFNNSTRSKDTFKGISTNANTPTRHKNKLKEKLNNYKRYETEEENSNLKNSIKAVNRIRSTNNSSKRINDFLNLRQNEESKMFNDFGTPGLESKNDQISHHRDSIDRDRLPQELIRQDRIDQNSCEKISLRKPSLIGEEETYQPESKLFDYESLKQSPNFCVKPYHNAIYRGEVLSQVLDGGLRKEVRHGFGVMLYHNGRVYEGQWINDKRNGKGYERYKNNNIYEGDFKDGKAHGGGIFKWEAGETYNGQWHKGLKQGQGVWRGNEGEYYIGEWKESRTHGKGIYVWSNGDKYEGEWKNGLKHGQGSDIFKNGDVYVGSYQFGKAHGEGQYTWKNGSVYTGQFSDGMKHGKGKWVKDRKANSNSFIGNYYLDKKQGHGEFRWASGNVYKGNYKNDLRNGFGEMTWTDGSFYKGNWVNGIQHGFGKMQFLDGTINEGIFDHNIFQGVNEEASEIEEESYDDTQNDEDHRDALDHALTPAKTRQKLDEEEEDESMPIPQRTLKPSPLKERERQKREFENTDEEIEDIVTKAKVIDLIDEEEKFQDQPKVRRLQKIGSRNINPRTYETRKEVADFGTQFSSKSREREVRGITIQADLDSSSGDENQSYFNSRGKLPSVVKKHKKKSRGLLNATVQERFKKRKKSRIAIDPTKKMKMINSSALKNFSPARNISIAKINKRKRSLKNHIFSNREKTISGSSTLAHHGMENRRSRIRKLSKSGVDNPNNSFDEREEKKQEVTYFPKLEHKPNLHPNFDMPLTMKNKKKRKKNKRGVNSDSINNFAHRSVMHDPDEGDSKFQLRQGQDQKRDLSLDKKKSPRDIRKLLATLKKRKAAREKKAWVPSGPIKHSDGYNPSLKMYY</sequence>
<dbReference type="GO" id="GO:0005829">
    <property type="term" value="C:cytosol"/>
    <property type="evidence" value="ECO:0007669"/>
    <property type="project" value="TreeGrafter"/>
</dbReference>
<feature type="region of interest" description="Disordered" evidence="2">
    <location>
        <begin position="766"/>
        <end position="925"/>
    </location>
</feature>
<dbReference type="AlphaFoldDB" id="A0AAD2D695"/>